<dbReference type="EMBL" id="JACBNQ010000001">
    <property type="protein sequence ID" value="NYB72826.1"/>
    <property type="molecule type" value="Genomic_DNA"/>
</dbReference>
<accession>A0A974BH47</accession>
<protein>
    <submittedName>
        <fullName evidence="2">LytTR family transcriptional regulator</fullName>
    </submittedName>
</protein>
<feature type="domain" description="HTH LytTR-type" evidence="1">
    <location>
        <begin position="120"/>
        <end position="215"/>
    </location>
</feature>
<dbReference type="InterPro" id="IPR007492">
    <property type="entry name" value="LytTR_DNA-bd_dom"/>
</dbReference>
<proteinExistence type="predicted"/>
<dbReference type="GO" id="GO:0003677">
    <property type="term" value="F:DNA binding"/>
    <property type="evidence" value="ECO:0007669"/>
    <property type="project" value="InterPro"/>
</dbReference>
<sequence>MNNKIALYGSAKKLTQIEGVLTKLFNKNNIPFEIHLISDSEQFLREFLIKNDFRLFMVSEKGTVSYMMKMYKNFDQQTTRYACGKMNFPLTQKELSDHMLEAVKSSHSCPYGIYAAKNAKMSRLIQHSDIECIYRDNTKSVFFLQSGETMEVPDSISRIFAELDANYFIKCSKGVIVNFFNIEQVSDDYKTILTKSGAEIPMSRIGEKRYFKSLSLSIAGVNVFNY</sequence>
<organism evidence="2 3">
    <name type="scientific">Sedimentibacter hydroxybenzoicus DSM 7310</name>
    <dbReference type="NCBI Taxonomy" id="1123245"/>
    <lineage>
        <taxon>Bacteria</taxon>
        <taxon>Bacillati</taxon>
        <taxon>Bacillota</taxon>
        <taxon>Tissierellia</taxon>
        <taxon>Sedimentibacter</taxon>
    </lineage>
</organism>
<dbReference type="RefSeq" id="WP_179236500.1">
    <property type="nucleotide sequence ID" value="NZ_JACBNQ010000001.1"/>
</dbReference>
<evidence type="ECO:0000313" key="2">
    <source>
        <dbReference type="EMBL" id="NYB72826.1"/>
    </source>
</evidence>
<comment type="caution">
    <text evidence="2">The sequence shown here is derived from an EMBL/GenBank/DDBJ whole genome shotgun (WGS) entry which is preliminary data.</text>
</comment>
<name>A0A974BH47_SEDHY</name>
<evidence type="ECO:0000313" key="3">
    <source>
        <dbReference type="Proteomes" id="UP000611629"/>
    </source>
</evidence>
<dbReference type="Gene3D" id="2.40.50.1020">
    <property type="entry name" value="LytTr DNA-binding domain"/>
    <property type="match status" value="1"/>
</dbReference>
<dbReference type="SMART" id="SM00850">
    <property type="entry name" value="LytTR"/>
    <property type="match status" value="1"/>
</dbReference>
<reference evidence="2" key="1">
    <citation type="submission" date="2020-07" db="EMBL/GenBank/DDBJ databases">
        <title>Genomic analysis of a strain of Sedimentibacter Hydroxybenzoicus DSM7310.</title>
        <authorList>
            <person name="Ma S."/>
        </authorList>
    </citation>
    <scope>NUCLEOTIDE SEQUENCE</scope>
    <source>
        <strain evidence="2">DSM 7310</strain>
    </source>
</reference>
<keyword evidence="3" id="KW-1185">Reference proteome</keyword>
<gene>
    <name evidence="2" type="ORF">HZF24_01580</name>
</gene>
<evidence type="ECO:0000259" key="1">
    <source>
        <dbReference type="SMART" id="SM00850"/>
    </source>
</evidence>
<dbReference type="Proteomes" id="UP000611629">
    <property type="component" value="Unassembled WGS sequence"/>
</dbReference>
<dbReference type="AlphaFoldDB" id="A0A974BH47"/>
<dbReference type="Pfam" id="PF04397">
    <property type="entry name" value="LytTR"/>
    <property type="match status" value="1"/>
</dbReference>